<keyword evidence="2" id="KW-0472">Membrane</keyword>
<sequence>MYSKIRIWDKVGWRMNAVAVLVWYANVCTPVTSMTLPDTTAIPSDELITEKPMTKRTKSYPDNVGTGHSNDVNDIFKWIIVIFSVVLILLTISCALFRWLSNQETLFRSYGSEYTFFPPQRWKTMTPPPSYSELFPVQFTHPDANNGTALGRLSIQPAPQLPISSTVLVCNSDESSSSSAPVTTTTSTSTPVITNPTLTTWDQKTEKCSTTIFPAMKKDALSLSVENNALPSYEEALRMLSCESV</sequence>
<keyword evidence="3" id="KW-1185">Reference proteome</keyword>
<name>A0A6P7SNY2_9MOLL</name>
<evidence type="ECO:0000256" key="2">
    <source>
        <dbReference type="SAM" id="Phobius"/>
    </source>
</evidence>
<feature type="transmembrane region" description="Helical" evidence="2">
    <location>
        <begin position="75"/>
        <end position="100"/>
    </location>
</feature>
<feature type="region of interest" description="Disordered" evidence="1">
    <location>
        <begin position="176"/>
        <end position="195"/>
    </location>
</feature>
<dbReference type="KEGG" id="osn:115215098"/>
<gene>
    <name evidence="4" type="primary">LOC115215098</name>
</gene>
<keyword evidence="2" id="KW-0812">Transmembrane</keyword>
<dbReference type="RefSeq" id="XP_029640122.1">
    <property type="nucleotide sequence ID" value="XM_029784262.2"/>
</dbReference>
<evidence type="ECO:0000313" key="3">
    <source>
        <dbReference type="Proteomes" id="UP000515154"/>
    </source>
</evidence>
<evidence type="ECO:0000256" key="1">
    <source>
        <dbReference type="SAM" id="MobiDB-lite"/>
    </source>
</evidence>
<proteinExistence type="predicted"/>
<dbReference type="AlphaFoldDB" id="A0A6P7SNY2"/>
<organism evidence="3 4">
    <name type="scientific">Octopus sinensis</name>
    <name type="common">East Asian common octopus</name>
    <dbReference type="NCBI Taxonomy" id="2607531"/>
    <lineage>
        <taxon>Eukaryota</taxon>
        <taxon>Metazoa</taxon>
        <taxon>Spiralia</taxon>
        <taxon>Lophotrochozoa</taxon>
        <taxon>Mollusca</taxon>
        <taxon>Cephalopoda</taxon>
        <taxon>Coleoidea</taxon>
        <taxon>Octopodiformes</taxon>
        <taxon>Octopoda</taxon>
        <taxon>Incirrata</taxon>
        <taxon>Octopodidae</taxon>
        <taxon>Octopus</taxon>
    </lineage>
</organism>
<dbReference type="Proteomes" id="UP000515154">
    <property type="component" value="Linkage group LG8"/>
</dbReference>
<reference evidence="4" key="1">
    <citation type="submission" date="2025-08" db="UniProtKB">
        <authorList>
            <consortium name="RefSeq"/>
        </authorList>
    </citation>
    <scope>IDENTIFICATION</scope>
</reference>
<protein>
    <submittedName>
        <fullName evidence="4">Uncharacterized protein LOC115215098</fullName>
    </submittedName>
</protein>
<keyword evidence="2" id="KW-1133">Transmembrane helix</keyword>
<accession>A0A6P7SNY2</accession>
<evidence type="ECO:0000313" key="4">
    <source>
        <dbReference type="RefSeq" id="XP_029640122.1"/>
    </source>
</evidence>